<protein>
    <submittedName>
        <fullName evidence="2">Uncharacterized protein</fullName>
    </submittedName>
</protein>
<organism evidence="2 3">
    <name type="scientific">Nonomuraea ferruginea</name>
    <dbReference type="NCBI Taxonomy" id="46174"/>
    <lineage>
        <taxon>Bacteria</taxon>
        <taxon>Bacillati</taxon>
        <taxon>Actinomycetota</taxon>
        <taxon>Actinomycetes</taxon>
        <taxon>Streptosporangiales</taxon>
        <taxon>Streptosporangiaceae</taxon>
        <taxon>Nonomuraea</taxon>
    </lineage>
</organism>
<dbReference type="EMBL" id="JAPNUD010000076">
    <property type="protein sequence ID" value="MDA0643802.1"/>
    <property type="molecule type" value="Genomic_DNA"/>
</dbReference>
<sequence length="144" mass="16426">MYRLEAVNLADESRVPCVVTLRDIEDDDICGLRFDRQNAAPMVFRSQVDFEDTLMELRHELERQGLLLLCNRFRRNAFVSSMARQMSTGLSYYLVSPGQPVDPEKLVDSLVPAPKRPWFSPRKRRSTSKIGSTASVSDGADYRP</sequence>
<comment type="caution">
    <text evidence="2">The sequence shown here is derived from an EMBL/GenBank/DDBJ whole genome shotgun (WGS) entry which is preliminary data.</text>
</comment>
<feature type="region of interest" description="Disordered" evidence="1">
    <location>
        <begin position="112"/>
        <end position="144"/>
    </location>
</feature>
<keyword evidence="3" id="KW-1185">Reference proteome</keyword>
<evidence type="ECO:0000256" key="1">
    <source>
        <dbReference type="SAM" id="MobiDB-lite"/>
    </source>
</evidence>
<evidence type="ECO:0000313" key="2">
    <source>
        <dbReference type="EMBL" id="MDA0643802.1"/>
    </source>
</evidence>
<gene>
    <name evidence="2" type="ORF">OUY24_24500</name>
</gene>
<name>A0ABT4T2Q9_9ACTN</name>
<dbReference type="Proteomes" id="UP001212498">
    <property type="component" value="Unassembled WGS sequence"/>
</dbReference>
<evidence type="ECO:0000313" key="3">
    <source>
        <dbReference type="Proteomes" id="UP001212498"/>
    </source>
</evidence>
<proteinExistence type="predicted"/>
<accession>A0ABT4T2Q9</accession>
<reference evidence="2 3" key="1">
    <citation type="submission" date="2022-11" db="EMBL/GenBank/DDBJ databases">
        <title>Nonomuraea corallina sp. nov., a new species of the genus Nonomuraea isolated from sea side sediment in Thai sea.</title>
        <authorList>
            <person name="Ngamcharungchit C."/>
            <person name="Matsumoto A."/>
            <person name="Suriyachadkun C."/>
            <person name="Panbangred W."/>
            <person name="Inahashi Y."/>
            <person name="Intra B."/>
        </authorList>
    </citation>
    <scope>NUCLEOTIDE SEQUENCE [LARGE SCALE GENOMIC DNA]</scope>
    <source>
        <strain evidence="2 3">DSM 43553</strain>
    </source>
</reference>
<dbReference type="RefSeq" id="WP_271277975.1">
    <property type="nucleotide sequence ID" value="NZ_BAABFD010000017.1"/>
</dbReference>